<organism evidence="2 3">
    <name type="scientific">Rhodococcus zopfii</name>
    <dbReference type="NCBI Taxonomy" id="43772"/>
    <lineage>
        <taxon>Bacteria</taxon>
        <taxon>Bacillati</taxon>
        <taxon>Actinomycetota</taxon>
        <taxon>Actinomycetes</taxon>
        <taxon>Mycobacteriales</taxon>
        <taxon>Nocardiaceae</taxon>
        <taxon>Rhodococcus</taxon>
    </lineage>
</organism>
<keyword evidence="3" id="KW-1185">Reference proteome</keyword>
<dbReference type="EMBL" id="WBMO01000005">
    <property type="protein sequence ID" value="MDV2477838.1"/>
    <property type="molecule type" value="Genomic_DNA"/>
</dbReference>
<feature type="region of interest" description="Disordered" evidence="1">
    <location>
        <begin position="99"/>
        <end position="118"/>
    </location>
</feature>
<dbReference type="Proteomes" id="UP001275440">
    <property type="component" value="Unassembled WGS sequence"/>
</dbReference>
<evidence type="ECO:0000313" key="3">
    <source>
        <dbReference type="Proteomes" id="UP001275440"/>
    </source>
</evidence>
<evidence type="ECO:0000256" key="1">
    <source>
        <dbReference type="SAM" id="MobiDB-lite"/>
    </source>
</evidence>
<gene>
    <name evidence="2" type="ORF">F8M49_25015</name>
</gene>
<reference evidence="2 3" key="1">
    <citation type="submission" date="2019-10" db="EMBL/GenBank/DDBJ databases">
        <title>Draft Genome Assembly of Rhodococcus zopfii DSM44189.</title>
        <authorList>
            <person name="Sutton J.M."/>
            <person name="Akob D.M."/>
            <person name="Bushman T.J."/>
        </authorList>
    </citation>
    <scope>NUCLEOTIDE SEQUENCE [LARGE SCALE GENOMIC DNA]</scope>
    <source>
        <strain evidence="2 3">DSM 44189</strain>
    </source>
</reference>
<sequence>MDPQKPPAGLRAAGKRLWSSTIGEYELAEHERGLLLQACRTADALDALQKVLDRDGVLNESSQGTRVHPALPELRQQRVTFARLVAALGLETGLVEDDAPPKQQRGARGVYGITGVVS</sequence>
<name>A0ABU3WV02_9NOCA</name>
<accession>A0ABU3WV02</accession>
<comment type="caution">
    <text evidence="2">The sequence shown here is derived from an EMBL/GenBank/DDBJ whole genome shotgun (WGS) entry which is preliminary data.</text>
</comment>
<protein>
    <submittedName>
        <fullName evidence="2">Terminase</fullName>
    </submittedName>
</protein>
<proteinExistence type="predicted"/>
<evidence type="ECO:0000313" key="2">
    <source>
        <dbReference type="EMBL" id="MDV2477838.1"/>
    </source>
</evidence>